<gene>
    <name evidence="10" type="ORF">JYA63_09710</name>
</gene>
<reference evidence="10 11" key="1">
    <citation type="submission" date="2021-01" db="EMBL/GenBank/DDBJ databases">
        <title>Genome Sequencing of Type Strains.</title>
        <authorList>
            <person name="Lemaire J.F."/>
            <person name="Inderbitzin P."/>
            <person name="Collins S.B."/>
            <person name="Wespe N."/>
            <person name="Knight-Connoni V."/>
        </authorList>
    </citation>
    <scope>NUCLEOTIDE SEQUENCE [LARGE SCALE GENOMIC DNA]</scope>
    <source>
        <strain evidence="10 11">DSM 23009</strain>
    </source>
</reference>
<evidence type="ECO:0000256" key="5">
    <source>
        <dbReference type="ARBA" id="ARBA00029447"/>
    </source>
</evidence>
<dbReference type="PRINTS" id="PR00260">
    <property type="entry name" value="CHEMTRNSDUCR"/>
</dbReference>
<feature type="transmembrane region" description="Helical" evidence="7">
    <location>
        <begin position="212"/>
        <end position="232"/>
    </location>
</feature>
<evidence type="ECO:0000313" key="11">
    <source>
        <dbReference type="Proteomes" id="UP001296923"/>
    </source>
</evidence>
<dbReference type="Pfam" id="PF00015">
    <property type="entry name" value="MCPsignal"/>
    <property type="match status" value="1"/>
</dbReference>
<evidence type="ECO:0000313" key="10">
    <source>
        <dbReference type="EMBL" id="MBN3554541.1"/>
    </source>
</evidence>
<dbReference type="Proteomes" id="UP001296923">
    <property type="component" value="Unassembled WGS sequence"/>
</dbReference>
<name>A0ABS2ZT18_9BACL</name>
<dbReference type="PANTHER" id="PTHR32089">
    <property type="entry name" value="METHYL-ACCEPTING CHEMOTAXIS PROTEIN MCPB"/>
    <property type="match status" value="1"/>
</dbReference>
<feature type="domain" description="Methyl-accepting transducer" evidence="8">
    <location>
        <begin position="305"/>
        <end position="555"/>
    </location>
</feature>
<organism evidence="10 11">
    <name type="scientific">Fictibacillus nanhaiensis</name>
    <dbReference type="NCBI Taxonomy" id="742169"/>
    <lineage>
        <taxon>Bacteria</taxon>
        <taxon>Bacillati</taxon>
        <taxon>Bacillota</taxon>
        <taxon>Bacilli</taxon>
        <taxon>Bacillales</taxon>
        <taxon>Fictibacillaceae</taxon>
        <taxon>Fictibacillus</taxon>
    </lineage>
</organism>
<comment type="similarity">
    <text evidence="5">Belongs to the methyl-accepting chemotaxis (MCP) protein family.</text>
</comment>
<feature type="transmembrane region" description="Helical" evidence="7">
    <location>
        <begin position="49"/>
        <end position="69"/>
    </location>
</feature>
<dbReference type="CDD" id="cd06225">
    <property type="entry name" value="HAMP"/>
    <property type="match status" value="1"/>
</dbReference>
<dbReference type="SUPFAM" id="SSF58104">
    <property type="entry name" value="Methyl-accepting chemotaxis protein (MCP) signaling domain"/>
    <property type="match status" value="1"/>
</dbReference>
<sequence>MKKVIQQCMKQMKRITVFKNIKGFKNIKIKSQLKFPKQLKFKLNLQTKLLLMMISLVVLTISIVGVFSYNKASDTTRTIIENRLERETETTYDIAKNLKFSFIRDEEMFNKRLAESINTQYVGLQQDDMKANIFLMQNGTLTPYKTNGKDTFSLSSGSKKQISDLENGVLHAEVQDKAYTLAFKQIQELNGIYVIAIETESYMQSVYELRNFIAVAVIISILLTALVIIFLIRSITSPLSALGHIMKRVQKGDFQNNVDYQSRHIEIQRLIESFNQMMIFIRNVHVQIQQISGELTSQGNKLEHTYSEANHYNEQLVKTIENVMTGAKETAISSEHSVRLFSDMQEKVSELNNTVVSVMDEFSAMNQNAISGQEKVDELVGEIHDNHDRFVQLNKIIDEMGTYSSHSQNVISTIKEISEQTKLLALNARIEAARAGEAGRGFAVVADEVGKLADQSSKAAADIIATVNQMNQTALQAIQESSLLGEANLSHVQKVKDTTGFIQYLMNSVVDNNERMGEMSVALQELKVALPEIEMAAIQFSSISQETLASSEEMSITSIKQIEKIKQAYLVGAKLSSLSQQLTEESQFKHVSEEKETA</sequence>
<dbReference type="RefSeq" id="WP_205725571.1">
    <property type="nucleotide sequence ID" value="NZ_JAFHKR010000039.1"/>
</dbReference>
<evidence type="ECO:0000256" key="1">
    <source>
        <dbReference type="ARBA" id="ARBA00004236"/>
    </source>
</evidence>
<evidence type="ECO:0000259" key="9">
    <source>
        <dbReference type="PROSITE" id="PS50885"/>
    </source>
</evidence>
<dbReference type="Gene3D" id="1.10.287.950">
    <property type="entry name" value="Methyl-accepting chemotaxis protein"/>
    <property type="match status" value="1"/>
</dbReference>
<dbReference type="SMART" id="SM00304">
    <property type="entry name" value="HAMP"/>
    <property type="match status" value="1"/>
</dbReference>
<keyword evidence="11" id="KW-1185">Reference proteome</keyword>
<dbReference type="InterPro" id="IPR004089">
    <property type="entry name" value="MCPsignal_dom"/>
</dbReference>
<keyword evidence="2" id="KW-1003">Cell membrane</keyword>
<protein>
    <submittedName>
        <fullName evidence="10">HAMP domain-containing protein</fullName>
    </submittedName>
</protein>
<dbReference type="EMBL" id="JAFHKR010000039">
    <property type="protein sequence ID" value="MBN3554541.1"/>
    <property type="molecule type" value="Genomic_DNA"/>
</dbReference>
<accession>A0ABS2ZT18</accession>
<proteinExistence type="inferred from homology"/>
<keyword evidence="7" id="KW-0812">Transmembrane</keyword>
<dbReference type="PROSITE" id="PS50111">
    <property type="entry name" value="CHEMOTAXIS_TRANSDUC_2"/>
    <property type="match status" value="1"/>
</dbReference>
<dbReference type="PANTHER" id="PTHR32089:SF112">
    <property type="entry name" value="LYSOZYME-LIKE PROTEIN-RELATED"/>
    <property type="match status" value="1"/>
</dbReference>
<comment type="subcellular location">
    <subcellularLocation>
        <location evidence="1">Cell membrane</location>
    </subcellularLocation>
</comment>
<dbReference type="InterPro" id="IPR004090">
    <property type="entry name" value="Chemotax_Me-accpt_rcpt"/>
</dbReference>
<dbReference type="Pfam" id="PF00672">
    <property type="entry name" value="HAMP"/>
    <property type="match status" value="1"/>
</dbReference>
<evidence type="ECO:0000256" key="7">
    <source>
        <dbReference type="SAM" id="Phobius"/>
    </source>
</evidence>
<evidence type="ECO:0000256" key="4">
    <source>
        <dbReference type="ARBA" id="ARBA00023224"/>
    </source>
</evidence>
<evidence type="ECO:0000256" key="3">
    <source>
        <dbReference type="ARBA" id="ARBA00023136"/>
    </source>
</evidence>
<keyword evidence="3 7" id="KW-0472">Membrane</keyword>
<evidence type="ECO:0000259" key="8">
    <source>
        <dbReference type="PROSITE" id="PS50111"/>
    </source>
</evidence>
<dbReference type="Gene3D" id="1.10.8.500">
    <property type="entry name" value="HAMP domain in histidine kinase"/>
    <property type="match status" value="1"/>
</dbReference>
<keyword evidence="4 6" id="KW-0807">Transducer</keyword>
<dbReference type="SMART" id="SM00283">
    <property type="entry name" value="MA"/>
    <property type="match status" value="1"/>
</dbReference>
<dbReference type="InterPro" id="IPR003660">
    <property type="entry name" value="HAMP_dom"/>
</dbReference>
<dbReference type="PROSITE" id="PS50885">
    <property type="entry name" value="HAMP"/>
    <property type="match status" value="1"/>
</dbReference>
<feature type="domain" description="HAMP" evidence="9">
    <location>
        <begin position="233"/>
        <end position="286"/>
    </location>
</feature>
<keyword evidence="7" id="KW-1133">Transmembrane helix</keyword>
<evidence type="ECO:0000256" key="2">
    <source>
        <dbReference type="ARBA" id="ARBA00022475"/>
    </source>
</evidence>
<comment type="caution">
    <text evidence="10">The sequence shown here is derived from an EMBL/GenBank/DDBJ whole genome shotgun (WGS) entry which is preliminary data.</text>
</comment>
<evidence type="ECO:0000256" key="6">
    <source>
        <dbReference type="PROSITE-ProRule" id="PRU00284"/>
    </source>
</evidence>